<dbReference type="Proteomes" id="UP000011713">
    <property type="component" value="Unassembled WGS sequence"/>
</dbReference>
<protein>
    <submittedName>
        <fullName evidence="2">Uncharacterized protein</fullName>
    </submittedName>
</protein>
<dbReference type="EMBL" id="JH598083">
    <property type="status" value="NOT_ANNOTATED_CDS"/>
    <property type="molecule type" value="Genomic_DNA"/>
</dbReference>
<organism evidence="2 3">
    <name type="scientific">Hyaloperonospora arabidopsidis (strain Emoy2)</name>
    <name type="common">Downy mildew agent</name>
    <name type="synonym">Peronospora arabidopsidis</name>
    <dbReference type="NCBI Taxonomy" id="559515"/>
    <lineage>
        <taxon>Eukaryota</taxon>
        <taxon>Sar</taxon>
        <taxon>Stramenopiles</taxon>
        <taxon>Oomycota</taxon>
        <taxon>Peronosporomycetes</taxon>
        <taxon>Peronosporales</taxon>
        <taxon>Peronosporaceae</taxon>
        <taxon>Hyaloperonospora</taxon>
    </lineage>
</organism>
<evidence type="ECO:0000256" key="1">
    <source>
        <dbReference type="SAM" id="MobiDB-lite"/>
    </source>
</evidence>
<evidence type="ECO:0000313" key="2">
    <source>
        <dbReference type="EnsemblProtists" id="HpaP803534"/>
    </source>
</evidence>
<reference evidence="3" key="1">
    <citation type="journal article" date="2010" name="Science">
        <title>Signatures of adaptation to obligate biotrophy in the Hyaloperonospora arabidopsidis genome.</title>
        <authorList>
            <person name="Baxter L."/>
            <person name="Tripathy S."/>
            <person name="Ishaque N."/>
            <person name="Boot N."/>
            <person name="Cabral A."/>
            <person name="Kemen E."/>
            <person name="Thines M."/>
            <person name="Ah-Fong A."/>
            <person name="Anderson R."/>
            <person name="Badejoko W."/>
            <person name="Bittner-Eddy P."/>
            <person name="Boore J.L."/>
            <person name="Chibucos M.C."/>
            <person name="Coates M."/>
            <person name="Dehal P."/>
            <person name="Delehaunty K."/>
            <person name="Dong S."/>
            <person name="Downton P."/>
            <person name="Dumas B."/>
            <person name="Fabro G."/>
            <person name="Fronick C."/>
            <person name="Fuerstenberg S.I."/>
            <person name="Fulton L."/>
            <person name="Gaulin E."/>
            <person name="Govers F."/>
            <person name="Hughes L."/>
            <person name="Humphray S."/>
            <person name="Jiang R.H."/>
            <person name="Judelson H."/>
            <person name="Kamoun S."/>
            <person name="Kyung K."/>
            <person name="Meijer H."/>
            <person name="Minx P."/>
            <person name="Morris P."/>
            <person name="Nelson J."/>
            <person name="Phuntumart V."/>
            <person name="Qutob D."/>
            <person name="Rehmany A."/>
            <person name="Rougon-Cardoso A."/>
            <person name="Ryden P."/>
            <person name="Torto-Alalibo T."/>
            <person name="Studholme D."/>
            <person name="Wang Y."/>
            <person name="Win J."/>
            <person name="Wood J."/>
            <person name="Clifton S.W."/>
            <person name="Rogers J."/>
            <person name="Van den Ackerveken G."/>
            <person name="Jones J.D."/>
            <person name="McDowell J.M."/>
            <person name="Beynon J."/>
            <person name="Tyler B.M."/>
        </authorList>
    </citation>
    <scope>NUCLEOTIDE SEQUENCE [LARGE SCALE GENOMIC DNA]</scope>
    <source>
        <strain evidence="3">Emoy2</strain>
    </source>
</reference>
<sequence length="127" mass="14253">MNALIASASKADVCALGCKLNRSATLKNVNGTALDQCVNERKHPREIFDQVQRAREKSSTELAQLREQMNRLGSIDSIDKRLRKVEYNLPRRDGHMELLTKMQLSGTTSLLKAQAPPGPREKDYDMA</sequence>
<dbReference type="InParanoid" id="M4BB72"/>
<keyword evidence="3" id="KW-1185">Reference proteome</keyword>
<dbReference type="VEuPathDB" id="FungiDB:HpaG803534"/>
<dbReference type="EnsemblProtists" id="HpaT803534">
    <property type="protein sequence ID" value="HpaP803534"/>
    <property type="gene ID" value="HpaG803534"/>
</dbReference>
<proteinExistence type="predicted"/>
<dbReference type="HOGENOM" id="CLU_051764_3_2_1"/>
<accession>M4BB72</accession>
<feature type="region of interest" description="Disordered" evidence="1">
    <location>
        <begin position="105"/>
        <end position="127"/>
    </location>
</feature>
<name>M4BB72_HYAAE</name>
<dbReference type="AlphaFoldDB" id="M4BB72"/>
<evidence type="ECO:0000313" key="3">
    <source>
        <dbReference type="Proteomes" id="UP000011713"/>
    </source>
</evidence>
<reference evidence="2" key="2">
    <citation type="submission" date="2015-06" db="UniProtKB">
        <authorList>
            <consortium name="EnsemblProtists"/>
        </authorList>
    </citation>
    <scope>IDENTIFICATION</scope>
    <source>
        <strain evidence="2">Emoy2</strain>
    </source>
</reference>